<evidence type="ECO:0000313" key="2">
    <source>
        <dbReference type="EMBL" id="QEO15386.1"/>
    </source>
</evidence>
<dbReference type="SUPFAM" id="SSF51735">
    <property type="entry name" value="NAD(P)-binding Rossmann-fold domains"/>
    <property type="match status" value="1"/>
</dbReference>
<dbReference type="OrthoDB" id="9790818at2"/>
<reference evidence="2 3" key="1">
    <citation type="submission" date="2019-09" db="EMBL/GenBank/DDBJ databases">
        <title>Genome sequencing of strain KACC 19306.</title>
        <authorList>
            <person name="Heo J."/>
            <person name="Kim S.-J."/>
            <person name="Kim J.-S."/>
            <person name="Hong S.-B."/>
            <person name="Kwon S.-W."/>
        </authorList>
    </citation>
    <scope>NUCLEOTIDE SEQUENCE [LARGE SCALE GENOMIC DNA]</scope>
    <source>
        <strain evidence="2 3">KACC 19306</strain>
    </source>
</reference>
<dbReference type="InterPro" id="IPR013154">
    <property type="entry name" value="ADH-like_N"/>
</dbReference>
<dbReference type="PANTHER" id="PTHR44013">
    <property type="entry name" value="ZINC-TYPE ALCOHOL DEHYDROGENASE-LIKE PROTEIN C16A3.02C"/>
    <property type="match status" value="1"/>
</dbReference>
<dbReference type="Pfam" id="PF08240">
    <property type="entry name" value="ADH_N"/>
    <property type="match status" value="1"/>
</dbReference>
<protein>
    <submittedName>
        <fullName evidence="2">NAD(P)-dependent alcohol dehydrogenase</fullName>
    </submittedName>
</protein>
<evidence type="ECO:0000259" key="1">
    <source>
        <dbReference type="SMART" id="SM00829"/>
    </source>
</evidence>
<dbReference type="SMART" id="SM00829">
    <property type="entry name" value="PKS_ER"/>
    <property type="match status" value="1"/>
</dbReference>
<feature type="domain" description="Enoyl reductase (ER)" evidence="1">
    <location>
        <begin position="10"/>
        <end position="320"/>
    </location>
</feature>
<dbReference type="InterPro" id="IPR036291">
    <property type="entry name" value="NAD(P)-bd_dom_sf"/>
</dbReference>
<accession>A0A5C1YGP5</accession>
<dbReference type="AlphaFoldDB" id="A0A5C1YGP5"/>
<keyword evidence="3" id="KW-1185">Reference proteome</keyword>
<dbReference type="EMBL" id="CP043505">
    <property type="protein sequence ID" value="QEO15386.1"/>
    <property type="molecule type" value="Genomic_DNA"/>
</dbReference>
<dbReference type="Pfam" id="PF13602">
    <property type="entry name" value="ADH_zinc_N_2"/>
    <property type="match status" value="1"/>
</dbReference>
<dbReference type="InterPro" id="IPR011032">
    <property type="entry name" value="GroES-like_sf"/>
</dbReference>
<dbReference type="KEGG" id="ail:FLP10_13835"/>
<gene>
    <name evidence="2" type="ORF">FLP10_13835</name>
</gene>
<dbReference type="CDD" id="cd08267">
    <property type="entry name" value="MDR1"/>
    <property type="match status" value="1"/>
</dbReference>
<organism evidence="2 3">
    <name type="scientific">Agromyces intestinalis</name>
    <dbReference type="NCBI Taxonomy" id="2592652"/>
    <lineage>
        <taxon>Bacteria</taxon>
        <taxon>Bacillati</taxon>
        <taxon>Actinomycetota</taxon>
        <taxon>Actinomycetes</taxon>
        <taxon>Micrococcales</taxon>
        <taxon>Microbacteriaceae</taxon>
        <taxon>Agromyces</taxon>
    </lineage>
</organism>
<dbReference type="RefSeq" id="WP_149161400.1">
    <property type="nucleotide sequence ID" value="NZ_CP043505.1"/>
</dbReference>
<proteinExistence type="predicted"/>
<dbReference type="InterPro" id="IPR052733">
    <property type="entry name" value="Chloroplast_QOR"/>
</dbReference>
<dbReference type="Proteomes" id="UP000324678">
    <property type="component" value="Chromosome"/>
</dbReference>
<sequence>MLAAVFERYGPPEVVHLAERPLPEPGPGEVRVRVHTSVVGSADAAGRSGSPWFARLFFGLRRPRREVLGTDFAGAVDAVGPGASLVIGDRVFGFTGPNGGGNAEFAIVSAGGVVLPTPSSLDDVEAVAAIEGFLTALPFLRDTCGVRPGDEVLVNGASGAVGSTAVQLARWMGARVTAVTSTPNVDRVRALGADRVIDYTAERFIDARDAYDAVFDAVGASSFGRCRRSLTRRGVYATTVPSFGVLALMPLSRLFGRRRAAISFTGLLPVARKRDDLRLLCELVEQGAFVPVIDRVVPFERIAEAHARVDTHRKVGAVVVAMAGAAR</sequence>
<dbReference type="InterPro" id="IPR020843">
    <property type="entry name" value="ER"/>
</dbReference>
<dbReference type="PANTHER" id="PTHR44013:SF1">
    <property type="entry name" value="ZINC-TYPE ALCOHOL DEHYDROGENASE-LIKE PROTEIN C16A3.02C"/>
    <property type="match status" value="1"/>
</dbReference>
<evidence type="ECO:0000313" key="3">
    <source>
        <dbReference type="Proteomes" id="UP000324678"/>
    </source>
</evidence>
<dbReference type="Gene3D" id="3.40.50.720">
    <property type="entry name" value="NAD(P)-binding Rossmann-like Domain"/>
    <property type="match status" value="1"/>
</dbReference>
<dbReference type="GO" id="GO:0016491">
    <property type="term" value="F:oxidoreductase activity"/>
    <property type="evidence" value="ECO:0007669"/>
    <property type="project" value="InterPro"/>
</dbReference>
<dbReference type="Gene3D" id="3.90.180.10">
    <property type="entry name" value="Medium-chain alcohol dehydrogenases, catalytic domain"/>
    <property type="match status" value="1"/>
</dbReference>
<dbReference type="SUPFAM" id="SSF50129">
    <property type="entry name" value="GroES-like"/>
    <property type="match status" value="1"/>
</dbReference>
<name>A0A5C1YGP5_9MICO</name>